<dbReference type="InterPro" id="IPR058031">
    <property type="entry name" value="AAA_lid_NorR"/>
</dbReference>
<comment type="caution">
    <text evidence="8">The sequence shown here is derived from an EMBL/GenBank/DDBJ whole genome shotgun (WGS) entry which is preliminary data.</text>
</comment>
<dbReference type="InterPro" id="IPR011006">
    <property type="entry name" value="CheY-like_superfamily"/>
</dbReference>
<dbReference type="SUPFAM" id="SSF46689">
    <property type="entry name" value="Homeodomain-like"/>
    <property type="match status" value="1"/>
</dbReference>
<feature type="domain" description="Sigma-54 factor interaction" evidence="6">
    <location>
        <begin position="143"/>
        <end position="365"/>
    </location>
</feature>
<proteinExistence type="predicted"/>
<dbReference type="Gene3D" id="1.10.8.60">
    <property type="match status" value="1"/>
</dbReference>
<reference evidence="8 9" key="1">
    <citation type="journal article" date="2022" name="Syst. Appl. Microbiol.">
        <title>Rhodopirellula aestuarii sp. nov., a novel member of the genus Rhodopirellula isolated from brackish sediments collected in the Tagus River estuary, Portugal.</title>
        <authorList>
            <person name="Vitorino I.R."/>
            <person name="Klimek D."/>
            <person name="Calusinska M."/>
            <person name="Lobo-da-Cunha A."/>
            <person name="Vasconcelos V."/>
            <person name="Lage O.M."/>
        </authorList>
    </citation>
    <scope>NUCLEOTIDE SEQUENCE [LARGE SCALE GENOMIC DNA]</scope>
    <source>
        <strain evidence="8 9">ICT_H3.1</strain>
    </source>
</reference>
<dbReference type="InterPro" id="IPR027417">
    <property type="entry name" value="P-loop_NTPase"/>
</dbReference>
<dbReference type="PROSITE" id="PS50045">
    <property type="entry name" value="SIGMA54_INTERACT_4"/>
    <property type="match status" value="1"/>
</dbReference>
<dbReference type="SMART" id="SM00382">
    <property type="entry name" value="AAA"/>
    <property type="match status" value="1"/>
</dbReference>
<gene>
    <name evidence="8" type="ORF">NB063_11055</name>
</gene>
<keyword evidence="1" id="KW-0547">Nucleotide-binding</keyword>
<dbReference type="RefSeq" id="WP_250928784.1">
    <property type="nucleotide sequence ID" value="NZ_JAMQBK010000029.1"/>
</dbReference>
<evidence type="ECO:0000256" key="2">
    <source>
        <dbReference type="ARBA" id="ARBA00022840"/>
    </source>
</evidence>
<dbReference type="CDD" id="cd00009">
    <property type="entry name" value="AAA"/>
    <property type="match status" value="1"/>
</dbReference>
<feature type="modified residue" description="4-aspartylphosphate" evidence="5">
    <location>
        <position position="51"/>
    </location>
</feature>
<dbReference type="Pfam" id="PF25601">
    <property type="entry name" value="AAA_lid_14"/>
    <property type="match status" value="1"/>
</dbReference>
<feature type="domain" description="Response regulatory" evidence="7">
    <location>
        <begin position="2"/>
        <end position="118"/>
    </location>
</feature>
<sequence length="449" mass="49583">MIILVVDDERPARYALCKTLRGDGRTILEADNGELAVSVITSQSPDLVFLDLTMPGKDGLAVLDELSSHSENEIPEIVIVTGSDSIANAVQCVRRGATDFVTKPYDVEHIRSIASRTEHRVRLQEQLARLRDDCANSHSRGPIIGASRAMRHIFEQIDRAANANLPVLIRGESGTGKELVAQQLHERSDRKNGPFLPVNTAAISATLIESELFGHVKGAFTGAERSREGVFRRADGGTLFLDEIGDMPAEVQTRLLRVLQESVVQPVGSEESIPVDVRIISATHQDLESAIENKLFRLDLFYRLQGIEIALPPLRQRHEDILLLATDFLSNSSRELDRSAVAALVAHHWPGNVRELKQRIQSAAAMSPNPKITARDLGLCPETSKLNEQLFNDYFDLPLTEAREQLSSDFERAAIIRALEHSEGNVSAAARSLGIHRQSLQQKMTKLGL</sequence>
<name>A0ABT0U2R1_9BACT</name>
<keyword evidence="3" id="KW-0805">Transcription regulation</keyword>
<evidence type="ECO:0000256" key="5">
    <source>
        <dbReference type="PROSITE-ProRule" id="PRU00169"/>
    </source>
</evidence>
<dbReference type="SMART" id="SM00448">
    <property type="entry name" value="REC"/>
    <property type="match status" value="1"/>
</dbReference>
<keyword evidence="5" id="KW-0597">Phosphoprotein</keyword>
<accession>A0ABT0U2R1</accession>
<dbReference type="SUPFAM" id="SSF52540">
    <property type="entry name" value="P-loop containing nucleoside triphosphate hydrolases"/>
    <property type="match status" value="1"/>
</dbReference>
<evidence type="ECO:0000256" key="1">
    <source>
        <dbReference type="ARBA" id="ARBA00022741"/>
    </source>
</evidence>
<dbReference type="PRINTS" id="PR01590">
    <property type="entry name" value="HTHFIS"/>
</dbReference>
<dbReference type="Pfam" id="PF02954">
    <property type="entry name" value="HTH_8"/>
    <property type="match status" value="1"/>
</dbReference>
<evidence type="ECO:0000259" key="7">
    <source>
        <dbReference type="PROSITE" id="PS50110"/>
    </source>
</evidence>
<dbReference type="InterPro" id="IPR001789">
    <property type="entry name" value="Sig_transdc_resp-reg_receiver"/>
</dbReference>
<keyword evidence="2" id="KW-0067">ATP-binding</keyword>
<evidence type="ECO:0000259" key="6">
    <source>
        <dbReference type="PROSITE" id="PS50045"/>
    </source>
</evidence>
<dbReference type="PANTHER" id="PTHR32071">
    <property type="entry name" value="TRANSCRIPTIONAL REGULATORY PROTEIN"/>
    <property type="match status" value="1"/>
</dbReference>
<dbReference type="Pfam" id="PF00158">
    <property type="entry name" value="Sigma54_activat"/>
    <property type="match status" value="1"/>
</dbReference>
<dbReference type="InterPro" id="IPR025662">
    <property type="entry name" value="Sigma_54_int_dom_ATP-bd_1"/>
</dbReference>
<dbReference type="CDD" id="cd00156">
    <property type="entry name" value="REC"/>
    <property type="match status" value="1"/>
</dbReference>
<keyword evidence="9" id="KW-1185">Reference proteome</keyword>
<dbReference type="Gene3D" id="1.10.10.60">
    <property type="entry name" value="Homeodomain-like"/>
    <property type="match status" value="1"/>
</dbReference>
<dbReference type="InterPro" id="IPR002078">
    <property type="entry name" value="Sigma_54_int"/>
</dbReference>
<dbReference type="PROSITE" id="PS00676">
    <property type="entry name" value="SIGMA54_INTERACT_2"/>
    <property type="match status" value="1"/>
</dbReference>
<dbReference type="InterPro" id="IPR002197">
    <property type="entry name" value="HTH_Fis"/>
</dbReference>
<evidence type="ECO:0000313" key="8">
    <source>
        <dbReference type="EMBL" id="MCM2371145.1"/>
    </source>
</evidence>
<dbReference type="InterPro" id="IPR025943">
    <property type="entry name" value="Sigma_54_int_dom_ATP-bd_2"/>
</dbReference>
<dbReference type="Gene3D" id="3.40.50.300">
    <property type="entry name" value="P-loop containing nucleotide triphosphate hydrolases"/>
    <property type="match status" value="1"/>
</dbReference>
<keyword evidence="4" id="KW-0804">Transcription</keyword>
<dbReference type="PROSITE" id="PS00675">
    <property type="entry name" value="SIGMA54_INTERACT_1"/>
    <property type="match status" value="1"/>
</dbReference>
<dbReference type="Pfam" id="PF00072">
    <property type="entry name" value="Response_reg"/>
    <property type="match status" value="1"/>
</dbReference>
<dbReference type="Proteomes" id="UP001202961">
    <property type="component" value="Unassembled WGS sequence"/>
</dbReference>
<dbReference type="SUPFAM" id="SSF52172">
    <property type="entry name" value="CheY-like"/>
    <property type="match status" value="1"/>
</dbReference>
<evidence type="ECO:0000256" key="3">
    <source>
        <dbReference type="ARBA" id="ARBA00023015"/>
    </source>
</evidence>
<dbReference type="InterPro" id="IPR003593">
    <property type="entry name" value="AAA+_ATPase"/>
</dbReference>
<protein>
    <submittedName>
        <fullName evidence="8">Sigma-54 dependent transcriptional regulator</fullName>
    </submittedName>
</protein>
<dbReference type="PROSITE" id="PS50110">
    <property type="entry name" value="RESPONSE_REGULATORY"/>
    <property type="match status" value="1"/>
</dbReference>
<dbReference type="EMBL" id="JAMQBK010000029">
    <property type="protein sequence ID" value="MCM2371145.1"/>
    <property type="molecule type" value="Genomic_DNA"/>
</dbReference>
<dbReference type="InterPro" id="IPR009057">
    <property type="entry name" value="Homeodomain-like_sf"/>
</dbReference>
<organism evidence="8 9">
    <name type="scientific">Aporhodopirellula aestuarii</name>
    <dbReference type="NCBI Taxonomy" id="2950107"/>
    <lineage>
        <taxon>Bacteria</taxon>
        <taxon>Pseudomonadati</taxon>
        <taxon>Planctomycetota</taxon>
        <taxon>Planctomycetia</taxon>
        <taxon>Pirellulales</taxon>
        <taxon>Pirellulaceae</taxon>
        <taxon>Aporhodopirellula</taxon>
    </lineage>
</organism>
<evidence type="ECO:0000256" key="4">
    <source>
        <dbReference type="ARBA" id="ARBA00023163"/>
    </source>
</evidence>
<dbReference type="Gene3D" id="3.40.50.2300">
    <property type="match status" value="1"/>
</dbReference>
<evidence type="ECO:0000313" key="9">
    <source>
        <dbReference type="Proteomes" id="UP001202961"/>
    </source>
</evidence>